<dbReference type="AlphaFoldDB" id="X1M220"/>
<accession>X1M220</accession>
<dbReference type="InterPro" id="IPR003439">
    <property type="entry name" value="ABC_transporter-like_ATP-bd"/>
</dbReference>
<evidence type="ECO:0000313" key="5">
    <source>
        <dbReference type="EMBL" id="GAI25398.1"/>
    </source>
</evidence>
<sequence>ISSSPEGRKIFPEMTVIENLKMGRFLKNDKEEVIKKKIEEIFEIFPRLKERATQLGGTLSGGEQGMLAFGRALIQDPKLMILDEPSLGIQPNLITLLFQVIEKTNKKRGITILLAEQNAKQSLRVANFCYLLEKGTFINKGTASEMSKTEFVQRAYLKTGL</sequence>
<dbReference type="InterPro" id="IPR052156">
    <property type="entry name" value="BCAA_Transport_ATP-bd_LivF"/>
</dbReference>
<organism evidence="5">
    <name type="scientific">marine sediment metagenome</name>
    <dbReference type="NCBI Taxonomy" id="412755"/>
    <lineage>
        <taxon>unclassified sequences</taxon>
        <taxon>metagenomes</taxon>
        <taxon>ecological metagenomes</taxon>
    </lineage>
</organism>
<protein>
    <recommendedName>
        <fullName evidence="4">ABC transporter domain-containing protein</fullName>
    </recommendedName>
</protein>
<evidence type="ECO:0000256" key="3">
    <source>
        <dbReference type="ARBA" id="ARBA00022970"/>
    </source>
</evidence>
<dbReference type="EMBL" id="BARV01020267">
    <property type="protein sequence ID" value="GAI25398.1"/>
    <property type="molecule type" value="Genomic_DNA"/>
</dbReference>
<feature type="non-terminal residue" evidence="5">
    <location>
        <position position="1"/>
    </location>
</feature>
<keyword evidence="3" id="KW-0029">Amino-acid transport</keyword>
<comment type="similarity">
    <text evidence="1">Belongs to the ABC transporter superfamily.</text>
</comment>
<keyword evidence="2" id="KW-0813">Transport</keyword>
<dbReference type="SUPFAM" id="SSF52540">
    <property type="entry name" value="P-loop containing nucleoside triphosphate hydrolases"/>
    <property type="match status" value="1"/>
</dbReference>
<feature type="domain" description="ABC transporter" evidence="4">
    <location>
        <begin position="5"/>
        <end position="86"/>
    </location>
</feature>
<comment type="caution">
    <text evidence="5">The sequence shown here is derived from an EMBL/GenBank/DDBJ whole genome shotgun (WGS) entry which is preliminary data.</text>
</comment>
<dbReference type="PANTHER" id="PTHR43820">
    <property type="entry name" value="HIGH-AFFINITY BRANCHED-CHAIN AMINO ACID TRANSPORT ATP-BINDING PROTEIN LIVF"/>
    <property type="match status" value="1"/>
</dbReference>
<dbReference type="PANTHER" id="PTHR43820:SF4">
    <property type="entry name" value="HIGH-AFFINITY BRANCHED-CHAIN AMINO ACID TRANSPORT ATP-BINDING PROTEIN LIVF"/>
    <property type="match status" value="1"/>
</dbReference>
<dbReference type="InterPro" id="IPR027417">
    <property type="entry name" value="P-loop_NTPase"/>
</dbReference>
<name>X1M220_9ZZZZ</name>
<dbReference type="Gene3D" id="3.40.50.300">
    <property type="entry name" value="P-loop containing nucleotide triphosphate hydrolases"/>
    <property type="match status" value="1"/>
</dbReference>
<evidence type="ECO:0000256" key="2">
    <source>
        <dbReference type="ARBA" id="ARBA00022448"/>
    </source>
</evidence>
<dbReference type="GO" id="GO:0015807">
    <property type="term" value="P:L-amino acid transport"/>
    <property type="evidence" value="ECO:0007669"/>
    <property type="project" value="TreeGrafter"/>
</dbReference>
<proteinExistence type="inferred from homology"/>
<dbReference type="GO" id="GO:0016887">
    <property type="term" value="F:ATP hydrolysis activity"/>
    <property type="evidence" value="ECO:0007669"/>
    <property type="project" value="InterPro"/>
</dbReference>
<dbReference type="Pfam" id="PF00005">
    <property type="entry name" value="ABC_tran"/>
    <property type="match status" value="1"/>
</dbReference>
<evidence type="ECO:0000259" key="4">
    <source>
        <dbReference type="Pfam" id="PF00005"/>
    </source>
</evidence>
<reference evidence="5" key="1">
    <citation type="journal article" date="2014" name="Front. Microbiol.">
        <title>High frequency of phylogenetically diverse reductive dehalogenase-homologous genes in deep subseafloor sedimentary metagenomes.</title>
        <authorList>
            <person name="Kawai M."/>
            <person name="Futagami T."/>
            <person name="Toyoda A."/>
            <person name="Takaki Y."/>
            <person name="Nishi S."/>
            <person name="Hori S."/>
            <person name="Arai W."/>
            <person name="Tsubouchi T."/>
            <person name="Morono Y."/>
            <person name="Uchiyama I."/>
            <person name="Ito T."/>
            <person name="Fujiyama A."/>
            <person name="Inagaki F."/>
            <person name="Takami H."/>
        </authorList>
    </citation>
    <scope>NUCLEOTIDE SEQUENCE</scope>
    <source>
        <strain evidence="5">Expedition CK06-06</strain>
    </source>
</reference>
<gene>
    <name evidence="5" type="ORF">S06H3_33867</name>
</gene>
<dbReference type="GO" id="GO:0015658">
    <property type="term" value="F:branched-chain amino acid transmembrane transporter activity"/>
    <property type="evidence" value="ECO:0007669"/>
    <property type="project" value="TreeGrafter"/>
</dbReference>
<dbReference type="GO" id="GO:0005524">
    <property type="term" value="F:ATP binding"/>
    <property type="evidence" value="ECO:0007669"/>
    <property type="project" value="InterPro"/>
</dbReference>
<evidence type="ECO:0000256" key="1">
    <source>
        <dbReference type="ARBA" id="ARBA00005417"/>
    </source>
</evidence>